<keyword evidence="1" id="KW-0812">Transmembrane</keyword>
<dbReference type="RefSeq" id="WP_382222784.1">
    <property type="nucleotide sequence ID" value="NZ_JBHTCA010000005.1"/>
</dbReference>
<keyword evidence="8" id="KW-1185">Reference proteome</keyword>
<dbReference type="PANTHER" id="PTHR44757">
    <property type="entry name" value="DIGUANYLATE CYCLASE DGCP"/>
    <property type="match status" value="1"/>
</dbReference>
<dbReference type="PROSITE" id="PS50112">
    <property type="entry name" value="PAS"/>
    <property type="match status" value="1"/>
</dbReference>
<proteinExistence type="predicted"/>
<dbReference type="Gene3D" id="3.30.70.270">
    <property type="match status" value="1"/>
</dbReference>
<reference evidence="8" key="1">
    <citation type="journal article" date="2019" name="Int. J. Syst. Evol. Microbiol.">
        <title>The Global Catalogue of Microorganisms (GCM) 10K type strain sequencing project: providing services to taxonomists for standard genome sequencing and annotation.</title>
        <authorList>
            <consortium name="The Broad Institute Genomics Platform"/>
            <consortium name="The Broad Institute Genome Sequencing Center for Infectious Disease"/>
            <person name="Wu L."/>
            <person name="Ma J."/>
        </authorList>
    </citation>
    <scope>NUCLEOTIDE SEQUENCE [LARGE SCALE GENOMIC DNA]</scope>
    <source>
        <strain evidence="8">CGMCC 1.12371</strain>
    </source>
</reference>
<dbReference type="CDD" id="cd06225">
    <property type="entry name" value="HAMP"/>
    <property type="match status" value="1"/>
</dbReference>
<dbReference type="InterPro" id="IPR029787">
    <property type="entry name" value="Nucleotide_cyclase"/>
</dbReference>
<keyword evidence="1" id="KW-0472">Membrane</keyword>
<dbReference type="SUPFAM" id="SSF158472">
    <property type="entry name" value="HAMP domain-like"/>
    <property type="match status" value="1"/>
</dbReference>
<accession>A0ABW2QM14</accession>
<dbReference type="Pfam" id="PF00672">
    <property type="entry name" value="HAMP"/>
    <property type="match status" value="1"/>
</dbReference>
<evidence type="ECO:0000313" key="8">
    <source>
        <dbReference type="Proteomes" id="UP001596501"/>
    </source>
</evidence>
<dbReference type="Proteomes" id="UP001596501">
    <property type="component" value="Unassembled WGS sequence"/>
</dbReference>
<name>A0ABW2QM14_9BURK</name>
<dbReference type="PROSITE" id="PS50883">
    <property type="entry name" value="EAL"/>
    <property type="match status" value="1"/>
</dbReference>
<dbReference type="NCBIfam" id="TIGR00229">
    <property type="entry name" value="sensory_box"/>
    <property type="match status" value="1"/>
</dbReference>
<evidence type="ECO:0000259" key="5">
    <source>
        <dbReference type="PROSITE" id="PS50885"/>
    </source>
</evidence>
<comment type="caution">
    <text evidence="7">The sequence shown here is derived from an EMBL/GenBank/DDBJ whole genome shotgun (WGS) entry which is preliminary data.</text>
</comment>
<dbReference type="SMART" id="SM00091">
    <property type="entry name" value="PAS"/>
    <property type="match status" value="2"/>
</dbReference>
<dbReference type="CDD" id="cd01948">
    <property type="entry name" value="EAL"/>
    <property type="match status" value="1"/>
</dbReference>
<dbReference type="SMART" id="SM00052">
    <property type="entry name" value="EAL"/>
    <property type="match status" value="1"/>
</dbReference>
<feature type="domain" description="HAMP" evidence="5">
    <location>
        <begin position="329"/>
        <end position="382"/>
    </location>
</feature>
<dbReference type="InterPro" id="IPR001633">
    <property type="entry name" value="EAL_dom"/>
</dbReference>
<dbReference type="InterPro" id="IPR000014">
    <property type="entry name" value="PAS"/>
</dbReference>
<dbReference type="SUPFAM" id="SSF55073">
    <property type="entry name" value="Nucleotide cyclase"/>
    <property type="match status" value="1"/>
</dbReference>
<dbReference type="InterPro" id="IPR052155">
    <property type="entry name" value="Biofilm_reg_signaling"/>
</dbReference>
<dbReference type="SUPFAM" id="SSF141868">
    <property type="entry name" value="EAL domain-like"/>
    <property type="match status" value="1"/>
</dbReference>
<protein>
    <submittedName>
        <fullName evidence="7">EAL domain-containing protein</fullName>
    </submittedName>
</protein>
<feature type="domain" description="EAL" evidence="4">
    <location>
        <begin position="808"/>
        <end position="1069"/>
    </location>
</feature>
<evidence type="ECO:0000259" key="6">
    <source>
        <dbReference type="PROSITE" id="PS50887"/>
    </source>
</evidence>
<dbReference type="Gene3D" id="3.30.450.20">
    <property type="entry name" value="PAS domain"/>
    <property type="match status" value="1"/>
</dbReference>
<dbReference type="InterPro" id="IPR035919">
    <property type="entry name" value="EAL_sf"/>
</dbReference>
<feature type="transmembrane region" description="Helical" evidence="1">
    <location>
        <begin position="307"/>
        <end position="328"/>
    </location>
</feature>
<feature type="transmembrane region" description="Helical" evidence="1">
    <location>
        <begin position="20"/>
        <end position="40"/>
    </location>
</feature>
<evidence type="ECO:0000259" key="4">
    <source>
        <dbReference type="PROSITE" id="PS50883"/>
    </source>
</evidence>
<dbReference type="PROSITE" id="PS50113">
    <property type="entry name" value="PAC"/>
    <property type="match status" value="1"/>
</dbReference>
<dbReference type="InterPro" id="IPR001610">
    <property type="entry name" value="PAC"/>
</dbReference>
<evidence type="ECO:0000259" key="3">
    <source>
        <dbReference type="PROSITE" id="PS50113"/>
    </source>
</evidence>
<dbReference type="Pfam" id="PF00990">
    <property type="entry name" value="GGDEF"/>
    <property type="match status" value="1"/>
</dbReference>
<dbReference type="Pfam" id="PF00563">
    <property type="entry name" value="EAL"/>
    <property type="match status" value="1"/>
</dbReference>
<dbReference type="NCBIfam" id="TIGR00254">
    <property type="entry name" value="GGDEF"/>
    <property type="match status" value="1"/>
</dbReference>
<sequence>MALVQRVSGWLGRLSVGRKLMLIYLLDLSAVIYVSGILIHEKFLAIDFTRKETVGTVYTAAASEALMAVFLQQGDAPLLSTSHLQALAAVRQAHDEVLQTGEQGAAFAATLEQLSMPGTADDRARDLVLRQGRELLTSVGNQSNLILDPDLDSYYVMSLVVLRFPELLQVVYDTRRFVEDQTRTGARSAATATQASNRTAELLTLAGRLEAVVRGVEADYGQAFVAGGPALQQSLRASREALRDNAQRFQALVQAMAAEGTLERDRTALQVEYHLLLENLRQTWQGGIRTLDGLLDKRVDGLYARMWLHLGTALALLACILSLVYLVARQIAKPLGHLANVADEVRRSGDHSLRAEWASRDEIGRLVNAFNEMLAQLDRERLLQQELAASARASAAQRELVEAFPIPMVVTSVPEHEVLHANAPASPWLNGRNSDPWREGLEPSVRARFFQRLADNGVVDEFEVRWKGGAEPSWAVLSARRLQFQGRDAVLTAFTPINVLKVMEQRLELWAKVFEASSEGIIIMDAERKILSVNKAFCRSTSYDFYEIIGEDLGFLLEENAGVPLGTVIGRVLQDKDAWQGEVRFRRRSGDTYPAWLMVSAVRDGSVAGGIGNFIGICIDITDRKAKEERIQYLAHHDVLTDLPNRSLCVQRLQDALAHAALHHKQVAVLFIDLDRFKIINDTLGHHIGDGLLRSVAERLKQSVRGHDTVSRLGGDEFVIIMRDVASKDEVRLTVERRLIPLIRQAHPVDGHELNVSCSVGIAVYPDDGVQLDELMRRADAAMYEAKATGRDMARFYSEETDQRALARQSVEHHLRKALDRGELSLHFQPRVDAATLALVGAEALLRWDSVALGSVPPAEFIAVAEETGLIKPIGAWVLEQACAAWVGWQALAAGDEGHPLHRCQVSVNISASQLADPELVPFLQALIARTGMCPQCLELEITESQLMDNAVAAQAQMAALKALGLQLSIDDFGTGYSSLAYLKRFDIDKLKVDRSFVDDMLNDPADMAITRAVIALGHTLGLRVVAEGVEDLATANSLRGLGCDELQGFHFSRPLPAAEWQAWALRHSAHLPQPNGVPA</sequence>
<feature type="domain" description="PAC" evidence="3">
    <location>
        <begin position="579"/>
        <end position="633"/>
    </location>
</feature>
<feature type="domain" description="GGDEF" evidence="6">
    <location>
        <begin position="665"/>
        <end position="799"/>
    </location>
</feature>
<dbReference type="SMART" id="SM00086">
    <property type="entry name" value="PAC"/>
    <property type="match status" value="1"/>
</dbReference>
<dbReference type="Gene3D" id="6.10.340.10">
    <property type="match status" value="1"/>
</dbReference>
<organism evidence="7 8">
    <name type="scientific">Hydrogenophaga atypica</name>
    <dbReference type="NCBI Taxonomy" id="249409"/>
    <lineage>
        <taxon>Bacteria</taxon>
        <taxon>Pseudomonadati</taxon>
        <taxon>Pseudomonadota</taxon>
        <taxon>Betaproteobacteria</taxon>
        <taxon>Burkholderiales</taxon>
        <taxon>Comamonadaceae</taxon>
        <taxon>Hydrogenophaga</taxon>
    </lineage>
</organism>
<dbReference type="Gene3D" id="3.20.20.450">
    <property type="entry name" value="EAL domain"/>
    <property type="match status" value="1"/>
</dbReference>
<dbReference type="SUPFAM" id="SSF55785">
    <property type="entry name" value="PYP-like sensor domain (PAS domain)"/>
    <property type="match status" value="1"/>
</dbReference>
<dbReference type="SMART" id="SM00267">
    <property type="entry name" value="GGDEF"/>
    <property type="match status" value="1"/>
</dbReference>
<evidence type="ECO:0000259" key="2">
    <source>
        <dbReference type="PROSITE" id="PS50112"/>
    </source>
</evidence>
<dbReference type="PROSITE" id="PS50885">
    <property type="entry name" value="HAMP"/>
    <property type="match status" value="1"/>
</dbReference>
<dbReference type="InterPro" id="IPR000160">
    <property type="entry name" value="GGDEF_dom"/>
</dbReference>
<dbReference type="Pfam" id="PF13426">
    <property type="entry name" value="PAS_9"/>
    <property type="match status" value="1"/>
</dbReference>
<dbReference type="EMBL" id="JBHTCA010000005">
    <property type="protein sequence ID" value="MFC7409222.1"/>
    <property type="molecule type" value="Genomic_DNA"/>
</dbReference>
<feature type="domain" description="PAS" evidence="2">
    <location>
        <begin position="506"/>
        <end position="558"/>
    </location>
</feature>
<evidence type="ECO:0000313" key="7">
    <source>
        <dbReference type="EMBL" id="MFC7409222.1"/>
    </source>
</evidence>
<dbReference type="PROSITE" id="PS50887">
    <property type="entry name" value="GGDEF"/>
    <property type="match status" value="1"/>
</dbReference>
<dbReference type="CDD" id="cd01949">
    <property type="entry name" value="GGDEF"/>
    <property type="match status" value="1"/>
</dbReference>
<dbReference type="InterPro" id="IPR043128">
    <property type="entry name" value="Rev_trsase/Diguanyl_cyclase"/>
</dbReference>
<dbReference type="PANTHER" id="PTHR44757:SF2">
    <property type="entry name" value="BIOFILM ARCHITECTURE MAINTENANCE PROTEIN MBAA"/>
    <property type="match status" value="1"/>
</dbReference>
<dbReference type="InterPro" id="IPR000700">
    <property type="entry name" value="PAS-assoc_C"/>
</dbReference>
<gene>
    <name evidence="7" type="ORF">ACFQPB_10150</name>
</gene>
<evidence type="ECO:0000256" key="1">
    <source>
        <dbReference type="SAM" id="Phobius"/>
    </source>
</evidence>
<keyword evidence="1" id="KW-1133">Transmembrane helix</keyword>
<dbReference type="InterPro" id="IPR003660">
    <property type="entry name" value="HAMP_dom"/>
</dbReference>
<dbReference type="CDD" id="cd00130">
    <property type="entry name" value="PAS"/>
    <property type="match status" value="1"/>
</dbReference>
<dbReference type="InterPro" id="IPR035965">
    <property type="entry name" value="PAS-like_dom_sf"/>
</dbReference>
<dbReference type="SMART" id="SM00304">
    <property type="entry name" value="HAMP"/>
    <property type="match status" value="1"/>
</dbReference>